<dbReference type="UniPathway" id="UPA00602">
    <property type="reaction ID" value="UER00658"/>
</dbReference>
<dbReference type="InterPro" id="IPR010079">
    <property type="entry name" value="Xanthine_PRibTrfase"/>
</dbReference>
<dbReference type="NCBIfam" id="NF006671">
    <property type="entry name" value="PRK09219.1"/>
    <property type="match status" value="1"/>
</dbReference>
<evidence type="ECO:0000313" key="10">
    <source>
        <dbReference type="Proteomes" id="UP000315217"/>
    </source>
</evidence>
<keyword evidence="2 5" id="KW-0328">Glycosyltransferase</keyword>
<evidence type="ECO:0000256" key="5">
    <source>
        <dbReference type="HAMAP-Rule" id="MF_01184"/>
    </source>
</evidence>
<dbReference type="PANTHER" id="PTHR43864:SF1">
    <property type="entry name" value="XANTHINE PHOSPHORIBOSYLTRANSFERASE"/>
    <property type="match status" value="1"/>
</dbReference>
<dbReference type="EMBL" id="VBAI01000010">
    <property type="protein sequence ID" value="TMJ13195.1"/>
    <property type="molecule type" value="Genomic_DNA"/>
</dbReference>
<dbReference type="InterPro" id="IPR029057">
    <property type="entry name" value="PRTase-like"/>
</dbReference>
<evidence type="ECO:0000313" key="11">
    <source>
        <dbReference type="Proteomes" id="UP000318661"/>
    </source>
</evidence>
<dbReference type="Gene3D" id="3.40.50.2020">
    <property type="match status" value="1"/>
</dbReference>
<protein>
    <recommendedName>
        <fullName evidence="5 6">Xanthine phosphoribosyltransferase</fullName>
        <shortName evidence="5">XPRTase</shortName>
        <ecNumber evidence="5 6">2.4.2.22</ecNumber>
    </recommendedName>
</protein>
<gene>
    <name evidence="5 9" type="primary">xpt</name>
    <name evidence="9" type="ORF">E6G98_00985</name>
    <name evidence="8" type="ORF">E6G99_03575</name>
</gene>
<feature type="binding site" evidence="5">
    <location>
        <begin position="128"/>
        <end position="132"/>
    </location>
    <ligand>
        <name>5-phospho-alpha-D-ribose 1-diphosphate</name>
        <dbReference type="ChEBI" id="CHEBI:58017"/>
    </ligand>
</feature>
<proteinExistence type="inferred from homology"/>
<dbReference type="CDD" id="cd06223">
    <property type="entry name" value="PRTases_typeI"/>
    <property type="match status" value="1"/>
</dbReference>
<comment type="pathway">
    <text evidence="5">Purine metabolism; XMP biosynthesis via salvage pathway; XMP from xanthine: step 1/1.</text>
</comment>
<sequence length="189" mass="20458">MDALRERILQDGRNLGRGILKVDSFLNHQVDPLLIDACGRELAWRFQHVGATKVLTAEISGIAPAVTTALHLRVPLVYARRSRPVTMPDQVLLTVAPSHTRGHMVELIVSPEYLRPDDRVLIVDDFLATGQTILGLARLAQTAGAAVVGVGAVIEKSFEGGREALTRLEVPVETLAIVTDMSDGRIVVA</sequence>
<evidence type="ECO:0000256" key="2">
    <source>
        <dbReference type="ARBA" id="ARBA00022676"/>
    </source>
</evidence>
<feature type="domain" description="Phosphoribosyltransferase" evidence="7">
    <location>
        <begin position="33"/>
        <end position="157"/>
    </location>
</feature>
<name>A0A537LYX5_9BACT</name>
<keyword evidence="3 5" id="KW-0808">Transferase</keyword>
<evidence type="ECO:0000313" key="8">
    <source>
        <dbReference type="EMBL" id="TMJ08915.1"/>
    </source>
</evidence>
<dbReference type="EMBL" id="VBAJ01000075">
    <property type="protein sequence ID" value="TMJ08915.1"/>
    <property type="molecule type" value="Genomic_DNA"/>
</dbReference>
<comment type="caution">
    <text evidence="9">The sequence shown here is derived from an EMBL/GenBank/DDBJ whole genome shotgun (WGS) entry which is preliminary data.</text>
</comment>
<dbReference type="GO" id="GO:0006166">
    <property type="term" value="P:purine ribonucleoside salvage"/>
    <property type="evidence" value="ECO:0007669"/>
    <property type="project" value="UniProtKB-KW"/>
</dbReference>
<comment type="subcellular location">
    <subcellularLocation>
        <location evidence="5">Cytoplasm</location>
    </subcellularLocation>
</comment>
<comment type="subunit">
    <text evidence="5">Homodimer.</text>
</comment>
<dbReference type="EC" id="2.4.2.22" evidence="5 6"/>
<evidence type="ECO:0000259" key="7">
    <source>
        <dbReference type="Pfam" id="PF00156"/>
    </source>
</evidence>
<dbReference type="SUPFAM" id="SSF53271">
    <property type="entry name" value="PRTase-like"/>
    <property type="match status" value="1"/>
</dbReference>
<evidence type="ECO:0000256" key="4">
    <source>
        <dbReference type="ARBA" id="ARBA00022726"/>
    </source>
</evidence>
<dbReference type="AlphaFoldDB" id="A0A537LYX5"/>
<comment type="catalytic activity">
    <reaction evidence="5">
        <text>XMP + diphosphate = xanthine + 5-phospho-alpha-D-ribose 1-diphosphate</text>
        <dbReference type="Rhea" id="RHEA:10800"/>
        <dbReference type="ChEBI" id="CHEBI:17712"/>
        <dbReference type="ChEBI" id="CHEBI:33019"/>
        <dbReference type="ChEBI" id="CHEBI:57464"/>
        <dbReference type="ChEBI" id="CHEBI:58017"/>
        <dbReference type="EC" id="2.4.2.22"/>
    </reaction>
</comment>
<dbReference type="GO" id="GO:0046110">
    <property type="term" value="P:xanthine metabolic process"/>
    <property type="evidence" value="ECO:0007669"/>
    <property type="project" value="UniProtKB-UniRule"/>
</dbReference>
<dbReference type="HAMAP" id="MF_01184">
    <property type="entry name" value="XPRTase"/>
    <property type="match status" value="1"/>
</dbReference>
<feature type="binding site" evidence="5">
    <location>
        <position position="156"/>
    </location>
    <ligand>
        <name>xanthine</name>
        <dbReference type="ChEBI" id="CHEBI:17712"/>
    </ligand>
</feature>
<keyword evidence="1 5" id="KW-0963">Cytoplasm</keyword>
<dbReference type="Proteomes" id="UP000315217">
    <property type="component" value="Unassembled WGS sequence"/>
</dbReference>
<feature type="binding site" evidence="5">
    <location>
        <position position="20"/>
    </location>
    <ligand>
        <name>xanthine</name>
        <dbReference type="ChEBI" id="CHEBI:17712"/>
    </ligand>
</feature>
<comment type="similarity">
    <text evidence="5">Belongs to the purine/pyrimidine phosphoribosyltransferase family. Xpt subfamily.</text>
</comment>
<keyword evidence="4 5" id="KW-0660">Purine salvage</keyword>
<dbReference type="GO" id="GO:0000310">
    <property type="term" value="F:xanthine phosphoribosyltransferase activity"/>
    <property type="evidence" value="ECO:0007669"/>
    <property type="project" value="UniProtKB-UniRule"/>
</dbReference>
<organism evidence="9 10">
    <name type="scientific">Candidatus Segetimicrobium genomatis</name>
    <dbReference type="NCBI Taxonomy" id="2569760"/>
    <lineage>
        <taxon>Bacteria</taxon>
        <taxon>Bacillati</taxon>
        <taxon>Candidatus Sysuimicrobiota</taxon>
        <taxon>Candidatus Sysuimicrobiia</taxon>
        <taxon>Candidatus Sysuimicrobiales</taxon>
        <taxon>Candidatus Segetimicrobiaceae</taxon>
        <taxon>Candidatus Segetimicrobium</taxon>
    </lineage>
</organism>
<dbReference type="InterPro" id="IPR000836">
    <property type="entry name" value="PRTase_dom"/>
</dbReference>
<evidence type="ECO:0000256" key="3">
    <source>
        <dbReference type="ARBA" id="ARBA00022679"/>
    </source>
</evidence>
<dbReference type="Pfam" id="PF00156">
    <property type="entry name" value="Pribosyltran"/>
    <property type="match status" value="1"/>
</dbReference>
<reference evidence="10 11" key="1">
    <citation type="journal article" date="2019" name="Nat. Microbiol.">
        <title>Mediterranean grassland soil C-N compound turnover is dependent on rainfall and depth, and is mediated by genomically divergent microorganisms.</title>
        <authorList>
            <person name="Diamond S."/>
            <person name="Andeer P.F."/>
            <person name="Li Z."/>
            <person name="Crits-Christoph A."/>
            <person name="Burstein D."/>
            <person name="Anantharaman K."/>
            <person name="Lane K.R."/>
            <person name="Thomas B.C."/>
            <person name="Pan C."/>
            <person name="Northen T.R."/>
            <person name="Banfield J.F."/>
        </authorList>
    </citation>
    <scope>NUCLEOTIDE SEQUENCE [LARGE SCALE GENOMIC DNA]</scope>
    <source>
        <strain evidence="9">NP_1</strain>
        <strain evidence="8">NP_2</strain>
    </source>
</reference>
<evidence type="ECO:0000256" key="1">
    <source>
        <dbReference type="ARBA" id="ARBA00022490"/>
    </source>
</evidence>
<comment type="function">
    <text evidence="5">Converts the preformed base xanthine, a product of nucleic acid breakdown, to xanthosine 5'-monophosphate (XMP), so it can be reused for RNA or DNA synthesis.</text>
</comment>
<evidence type="ECO:0000313" key="9">
    <source>
        <dbReference type="EMBL" id="TMJ13195.1"/>
    </source>
</evidence>
<dbReference type="Proteomes" id="UP000318661">
    <property type="component" value="Unassembled WGS sequence"/>
</dbReference>
<accession>A0A537LYX5</accession>
<dbReference type="PANTHER" id="PTHR43864">
    <property type="entry name" value="HYPOXANTHINE/GUANINE PHOSPHORIBOSYLTRANSFERASE"/>
    <property type="match status" value="1"/>
</dbReference>
<dbReference type="InterPro" id="IPR050118">
    <property type="entry name" value="Pur/Pyrimidine_PRTase"/>
</dbReference>
<evidence type="ECO:0000256" key="6">
    <source>
        <dbReference type="NCBIfam" id="TIGR01744"/>
    </source>
</evidence>
<feature type="binding site" evidence="5">
    <location>
        <position position="27"/>
    </location>
    <ligand>
        <name>xanthine</name>
        <dbReference type="ChEBI" id="CHEBI:17712"/>
    </ligand>
</feature>
<dbReference type="GO" id="GO:0032265">
    <property type="term" value="P:XMP salvage"/>
    <property type="evidence" value="ECO:0007669"/>
    <property type="project" value="UniProtKB-UniRule"/>
</dbReference>
<dbReference type="NCBIfam" id="TIGR01744">
    <property type="entry name" value="XPRTase"/>
    <property type="match status" value="1"/>
</dbReference>
<dbReference type="GO" id="GO:0005737">
    <property type="term" value="C:cytoplasm"/>
    <property type="evidence" value="ECO:0007669"/>
    <property type="project" value="UniProtKB-SubCell"/>
</dbReference>